<evidence type="ECO:0000313" key="3">
    <source>
        <dbReference type="Proteomes" id="UP000257127"/>
    </source>
</evidence>
<dbReference type="OrthoDB" id="1467463at2"/>
<accession>A0A3E1EXV1</accession>
<protein>
    <recommendedName>
        <fullName evidence="4">PLAT domain-containing protein</fullName>
    </recommendedName>
</protein>
<dbReference type="RefSeq" id="WP_116880791.1">
    <property type="nucleotide sequence ID" value="NZ_QURB01000004.1"/>
</dbReference>
<feature type="chain" id="PRO_5017708403" description="PLAT domain-containing protein" evidence="1">
    <location>
        <begin position="22"/>
        <end position="147"/>
    </location>
</feature>
<proteinExistence type="predicted"/>
<evidence type="ECO:0000256" key="1">
    <source>
        <dbReference type="SAM" id="SignalP"/>
    </source>
</evidence>
<evidence type="ECO:0000313" key="2">
    <source>
        <dbReference type="EMBL" id="RFC54390.1"/>
    </source>
</evidence>
<dbReference type="AlphaFoldDB" id="A0A3E1EXV1"/>
<reference evidence="2 3" key="1">
    <citation type="submission" date="2018-08" db="EMBL/GenBank/DDBJ databases">
        <title>The draft genome squence of Brumimicrobium sp. N62.</title>
        <authorList>
            <person name="Du Z.-J."/>
            <person name="Luo H.-R."/>
        </authorList>
    </citation>
    <scope>NUCLEOTIDE SEQUENCE [LARGE SCALE GENOMIC DNA]</scope>
    <source>
        <strain evidence="2 3">N62</strain>
    </source>
</reference>
<dbReference type="EMBL" id="QURB01000004">
    <property type="protein sequence ID" value="RFC54390.1"/>
    <property type="molecule type" value="Genomic_DNA"/>
</dbReference>
<feature type="signal peptide" evidence="1">
    <location>
        <begin position="1"/>
        <end position="21"/>
    </location>
</feature>
<sequence>MNKSLLFTLLAVALFFTSCNKCDPTNSHGGEIIEDAIVKVIGYQAGENYITDQSNYDKLIEVSFDGGLNYSPVNFSKYAVFSLTTTASCSSGYDRNITLNKSDSTIIYNISITECETCKNNSTINNWVLTESIPSYYDEVIYEVDRN</sequence>
<organism evidence="2 3">
    <name type="scientific">Brumimicrobium aurantiacum</name>
    <dbReference type="NCBI Taxonomy" id="1737063"/>
    <lineage>
        <taxon>Bacteria</taxon>
        <taxon>Pseudomonadati</taxon>
        <taxon>Bacteroidota</taxon>
        <taxon>Flavobacteriia</taxon>
        <taxon>Flavobacteriales</taxon>
        <taxon>Crocinitomicaceae</taxon>
        <taxon>Brumimicrobium</taxon>
    </lineage>
</organism>
<name>A0A3E1EXV1_9FLAO</name>
<dbReference type="Proteomes" id="UP000257127">
    <property type="component" value="Unassembled WGS sequence"/>
</dbReference>
<dbReference type="PROSITE" id="PS51257">
    <property type="entry name" value="PROKAR_LIPOPROTEIN"/>
    <property type="match status" value="1"/>
</dbReference>
<gene>
    <name evidence="2" type="ORF">DXU93_08160</name>
</gene>
<comment type="caution">
    <text evidence="2">The sequence shown here is derived from an EMBL/GenBank/DDBJ whole genome shotgun (WGS) entry which is preliminary data.</text>
</comment>
<keyword evidence="3" id="KW-1185">Reference proteome</keyword>
<keyword evidence="1" id="KW-0732">Signal</keyword>
<evidence type="ECO:0008006" key="4">
    <source>
        <dbReference type="Google" id="ProtNLM"/>
    </source>
</evidence>